<dbReference type="Pfam" id="PF00043">
    <property type="entry name" value="GST_C"/>
    <property type="match status" value="1"/>
</dbReference>
<dbReference type="AlphaFoldDB" id="A0A518RKB2"/>
<dbReference type="Pfam" id="PF13409">
    <property type="entry name" value="GST_N_2"/>
    <property type="match status" value="1"/>
</dbReference>
<evidence type="ECO:0000313" key="3">
    <source>
        <dbReference type="EMBL" id="QDX27892.1"/>
    </source>
</evidence>
<dbReference type="SUPFAM" id="SSF47616">
    <property type="entry name" value="GST C-terminal domain-like"/>
    <property type="match status" value="1"/>
</dbReference>
<dbReference type="RefSeq" id="WP_145849364.1">
    <property type="nucleotide sequence ID" value="NZ_CP042239.1"/>
</dbReference>
<dbReference type="InterPro" id="IPR010987">
    <property type="entry name" value="Glutathione-S-Trfase_C-like"/>
</dbReference>
<dbReference type="SFLD" id="SFLDG00358">
    <property type="entry name" value="Main_(cytGST)"/>
    <property type="match status" value="1"/>
</dbReference>
<evidence type="ECO:0000313" key="4">
    <source>
        <dbReference type="Proteomes" id="UP000318055"/>
    </source>
</evidence>
<dbReference type="PANTHER" id="PTHR44051:SF8">
    <property type="entry name" value="GLUTATHIONE S-TRANSFERASE GSTA"/>
    <property type="match status" value="1"/>
</dbReference>
<dbReference type="PROSITE" id="PS50404">
    <property type="entry name" value="GST_NTER"/>
    <property type="match status" value="1"/>
</dbReference>
<dbReference type="InterPro" id="IPR004045">
    <property type="entry name" value="Glutathione_S-Trfase_N"/>
</dbReference>
<dbReference type="GO" id="GO:0016740">
    <property type="term" value="F:transferase activity"/>
    <property type="evidence" value="ECO:0007669"/>
    <property type="project" value="UniProtKB-KW"/>
</dbReference>
<name>A0A518RKB2_9SPHN</name>
<evidence type="ECO:0000259" key="2">
    <source>
        <dbReference type="PROSITE" id="PS50405"/>
    </source>
</evidence>
<protein>
    <submittedName>
        <fullName evidence="3">Glutathione S-transferase family protein</fullName>
    </submittedName>
</protein>
<evidence type="ECO:0000259" key="1">
    <source>
        <dbReference type="PROSITE" id="PS50404"/>
    </source>
</evidence>
<gene>
    <name evidence="3" type="ORF">FPZ54_18995</name>
</gene>
<feature type="domain" description="GST C-terminal" evidence="2">
    <location>
        <begin position="87"/>
        <end position="204"/>
    </location>
</feature>
<dbReference type="Gene3D" id="1.20.1050.10">
    <property type="match status" value="1"/>
</dbReference>
<dbReference type="OrthoDB" id="5293590at2"/>
<dbReference type="EMBL" id="CP042239">
    <property type="protein sequence ID" value="QDX27892.1"/>
    <property type="molecule type" value="Genomic_DNA"/>
</dbReference>
<accession>A0A518RKB2</accession>
<dbReference type="InterPro" id="IPR004046">
    <property type="entry name" value="GST_C"/>
</dbReference>
<sequence>MLFYDSAMPAPNPRRVRIFAAEKGIDLPTRDVSILKGEHKSEEFKGVNPLGQTPALKLDDGTCLSESVAICRYLEALHPEPPLFGTTPTEIAQIEMWSRRVELRLMVPTGMIWVHTHPFTARVVPHQYKGFGESNRTLVARAHALFDDALGETPFVAGERYTMADILLLTTIDFGTFIGLTIAEEHARLNDWHRRVTARESAKA</sequence>
<dbReference type="InterPro" id="IPR036282">
    <property type="entry name" value="Glutathione-S-Trfase_C_sf"/>
</dbReference>
<dbReference type="CDD" id="cd03051">
    <property type="entry name" value="GST_N_GTT2_like"/>
    <property type="match status" value="1"/>
</dbReference>
<reference evidence="3 4" key="1">
    <citation type="submission" date="2019-07" db="EMBL/GenBank/DDBJ databases">
        <title>Sphingomonas alkalisoli sp. nov., isolated from rhizosphere soil of Suaedae salsa.</title>
        <authorList>
            <person name="Zhang H."/>
            <person name="Xu L."/>
            <person name="Zhang J.-X."/>
            <person name="Sun J.-Q."/>
        </authorList>
    </citation>
    <scope>NUCLEOTIDE SEQUENCE [LARGE SCALE GENOMIC DNA]</scope>
    <source>
        <strain evidence="3 4">XS-10</strain>
    </source>
</reference>
<dbReference type="PANTHER" id="PTHR44051">
    <property type="entry name" value="GLUTATHIONE S-TRANSFERASE-RELATED"/>
    <property type="match status" value="1"/>
</dbReference>
<dbReference type="Gene3D" id="3.40.30.10">
    <property type="entry name" value="Glutaredoxin"/>
    <property type="match status" value="1"/>
</dbReference>
<dbReference type="PROSITE" id="PS50405">
    <property type="entry name" value="GST_CTER"/>
    <property type="match status" value="1"/>
</dbReference>
<organism evidence="3 4">
    <name type="scientific">Sphingomonas suaedae</name>
    <dbReference type="NCBI Taxonomy" id="2599297"/>
    <lineage>
        <taxon>Bacteria</taxon>
        <taxon>Pseudomonadati</taxon>
        <taxon>Pseudomonadota</taxon>
        <taxon>Alphaproteobacteria</taxon>
        <taxon>Sphingomonadales</taxon>
        <taxon>Sphingomonadaceae</taxon>
        <taxon>Sphingomonas</taxon>
    </lineage>
</organism>
<dbReference type="SUPFAM" id="SSF52833">
    <property type="entry name" value="Thioredoxin-like"/>
    <property type="match status" value="1"/>
</dbReference>
<proteinExistence type="predicted"/>
<dbReference type="SFLD" id="SFLDS00019">
    <property type="entry name" value="Glutathione_Transferase_(cytos"/>
    <property type="match status" value="1"/>
</dbReference>
<dbReference type="InterPro" id="IPR036249">
    <property type="entry name" value="Thioredoxin-like_sf"/>
</dbReference>
<feature type="domain" description="GST N-terminal" evidence="1">
    <location>
        <begin position="1"/>
        <end position="82"/>
    </location>
</feature>
<keyword evidence="4" id="KW-1185">Reference proteome</keyword>
<dbReference type="Proteomes" id="UP000318055">
    <property type="component" value="Chromosome"/>
</dbReference>
<keyword evidence="3" id="KW-0808">Transferase</keyword>
<dbReference type="InterPro" id="IPR040079">
    <property type="entry name" value="Glutathione_S-Trfase"/>
</dbReference>
<dbReference type="InterPro" id="IPR034345">
    <property type="entry name" value="Gtt2-like_N"/>
</dbReference>
<dbReference type="KEGG" id="ssua:FPZ54_18995"/>